<evidence type="ECO:0000256" key="1">
    <source>
        <dbReference type="ARBA" id="ARBA00004651"/>
    </source>
</evidence>
<keyword evidence="5 9" id="KW-0653">Protein transport</keyword>
<keyword evidence="2 9" id="KW-0813">Transport</keyword>
<feature type="transmembrane region" description="Helical" evidence="9">
    <location>
        <begin position="410"/>
        <end position="435"/>
    </location>
</feature>
<gene>
    <name evidence="9" type="primary">secD</name>
    <name evidence="12" type="ORF">ACFPYI_13020</name>
</gene>
<keyword evidence="6 9" id="KW-1133">Transmembrane helix</keyword>
<dbReference type="GO" id="GO:0006605">
    <property type="term" value="P:protein targeting"/>
    <property type="evidence" value="ECO:0007669"/>
    <property type="project" value="UniProtKB-UniRule"/>
</dbReference>
<protein>
    <recommendedName>
        <fullName evidence="9">Protein-export membrane protein SecD</fullName>
    </recommendedName>
</protein>
<evidence type="ECO:0000256" key="5">
    <source>
        <dbReference type="ARBA" id="ARBA00022927"/>
    </source>
</evidence>
<dbReference type="InterPro" id="IPR048634">
    <property type="entry name" value="SecD_SecF_C"/>
</dbReference>
<organism evidence="12 13">
    <name type="scientific">Halomarina salina</name>
    <dbReference type="NCBI Taxonomy" id="1872699"/>
    <lineage>
        <taxon>Archaea</taxon>
        <taxon>Methanobacteriati</taxon>
        <taxon>Methanobacteriota</taxon>
        <taxon>Stenosarchaea group</taxon>
        <taxon>Halobacteria</taxon>
        <taxon>Halobacteriales</taxon>
        <taxon>Natronomonadaceae</taxon>
        <taxon>Halomarina</taxon>
    </lineage>
</organism>
<evidence type="ECO:0000256" key="9">
    <source>
        <dbReference type="HAMAP-Rule" id="MF_01463"/>
    </source>
</evidence>
<dbReference type="GO" id="GO:0005886">
    <property type="term" value="C:plasma membrane"/>
    <property type="evidence" value="ECO:0007669"/>
    <property type="project" value="UniProtKB-SubCell"/>
</dbReference>
<feature type="compositionally biased region" description="Low complexity" evidence="10">
    <location>
        <begin position="42"/>
        <end position="58"/>
    </location>
</feature>
<dbReference type="Gene3D" id="1.20.1640.10">
    <property type="entry name" value="Multidrug efflux transporter AcrB transmembrane domain"/>
    <property type="match status" value="1"/>
</dbReference>
<dbReference type="SUPFAM" id="SSF82866">
    <property type="entry name" value="Multidrug efflux transporter AcrB transmembrane domain"/>
    <property type="match status" value="1"/>
</dbReference>
<feature type="transmembrane region" description="Helical" evidence="9">
    <location>
        <begin position="384"/>
        <end position="403"/>
    </location>
</feature>
<feature type="transmembrane region" description="Helical" evidence="9">
    <location>
        <begin position="507"/>
        <end position="525"/>
    </location>
</feature>
<proteinExistence type="inferred from homology"/>
<evidence type="ECO:0000313" key="12">
    <source>
        <dbReference type="EMBL" id="MFC5972256.1"/>
    </source>
</evidence>
<dbReference type="HAMAP" id="MF_01463_A">
    <property type="entry name" value="SecD_A"/>
    <property type="match status" value="1"/>
</dbReference>
<comment type="caution">
    <text evidence="9">Lacks conserved residue(s) required for the propagation of feature annotation.</text>
</comment>
<accession>A0ABD5RP92</accession>
<keyword evidence="13" id="KW-1185">Reference proteome</keyword>
<dbReference type="Pfam" id="PF02355">
    <property type="entry name" value="SecD_SecF_C"/>
    <property type="match status" value="1"/>
</dbReference>
<keyword evidence="7 9" id="KW-0811">Translocation</keyword>
<name>A0ABD5RP92_9EURY</name>
<comment type="caution">
    <text evidence="12">The sequence shown here is derived from an EMBL/GenBank/DDBJ whole genome shotgun (WGS) entry which is preliminary data.</text>
</comment>
<evidence type="ECO:0000256" key="6">
    <source>
        <dbReference type="ARBA" id="ARBA00022989"/>
    </source>
</evidence>
<dbReference type="PANTHER" id="PTHR30081:SF1">
    <property type="entry name" value="PROTEIN TRANSLOCASE SUBUNIT SECD"/>
    <property type="match status" value="1"/>
</dbReference>
<feature type="transmembrane region" description="Helical" evidence="9">
    <location>
        <begin position="481"/>
        <end position="501"/>
    </location>
</feature>
<comment type="similarity">
    <text evidence="9">Belongs to the SecD/SecF family. SecD subfamily.</text>
</comment>
<feature type="domain" description="Protein export membrane protein SecD/SecF C-terminal" evidence="11">
    <location>
        <begin position="376"/>
        <end position="524"/>
    </location>
</feature>
<sequence length="539" mass="56301">MNVRENWRVVLLVVFVVLSSVALFAPRGGSDTPAATPSPVQNGTNGTNTTNVTTTVNTDSGPTNLKFGLELSGGTRIRAPLIGLTAEGVSIPNENATSVEQDLASRLNLSTLDIQIRSQGDTVEVFSSNVSREQFASALQSAGYDVSTGDIRDGVTDRTLQTAVEVLDQKIRGAGSLSGGDAAIARSGGEAFVLVEVPGATRAEVLDLIGDRGQVVVVAHFPGEDGSYRNVPLFTQDDMTPGQVTENERGQPVVPTTLTDSAAQNFSDAMRKFGFTDQGVFACRYSGNPDDSGYCLYTVRGGGVVNGEIQGDVVYAASMGDKLASTIANEDFTKDPTFVTSASNQSEAQRLRLDLQAGALPAQLDIDGGTSYYLQATLADRFKTFSVVTGIAAMLAVAVVVGARYREPGVALPMVLTAAAEVYILLGFASAVGLALDLSHIAGFIAVIGTGVDDLVIIADEILQSGDVKTGRVFKSRFRKALWVIGAAAATTIVALSPLAVLSLGDLQGFAIVTIVGVLVGVLVTRPAYGDILRNVVLD</sequence>
<dbReference type="GO" id="GO:0065002">
    <property type="term" value="P:intracellular protein transmembrane transport"/>
    <property type="evidence" value="ECO:0007669"/>
    <property type="project" value="UniProtKB-UniRule"/>
</dbReference>
<evidence type="ECO:0000256" key="4">
    <source>
        <dbReference type="ARBA" id="ARBA00022692"/>
    </source>
</evidence>
<evidence type="ECO:0000256" key="7">
    <source>
        <dbReference type="ARBA" id="ARBA00023010"/>
    </source>
</evidence>
<evidence type="ECO:0000256" key="2">
    <source>
        <dbReference type="ARBA" id="ARBA00022448"/>
    </source>
</evidence>
<dbReference type="EMBL" id="JBHSQH010000001">
    <property type="protein sequence ID" value="MFC5972256.1"/>
    <property type="molecule type" value="Genomic_DNA"/>
</dbReference>
<dbReference type="RefSeq" id="WP_247415378.1">
    <property type="nucleotide sequence ID" value="NZ_JALLGW010000001.1"/>
</dbReference>
<comment type="subcellular location">
    <subcellularLocation>
        <location evidence="1 9">Cell membrane</location>
        <topology evidence="1 9">Multi-pass membrane protein</topology>
    </subcellularLocation>
</comment>
<comment type="function">
    <text evidence="9">Involved in protein export.</text>
</comment>
<keyword evidence="8 9" id="KW-0472">Membrane</keyword>
<dbReference type="InterPro" id="IPR024912">
    <property type="entry name" value="SecD_arc"/>
</dbReference>
<feature type="transmembrane region" description="Helical" evidence="9">
    <location>
        <begin position="441"/>
        <end position="460"/>
    </location>
</feature>
<dbReference type="PANTHER" id="PTHR30081">
    <property type="entry name" value="PROTEIN-EXPORT MEMBRANE PROTEIN SEC"/>
    <property type="match status" value="1"/>
</dbReference>
<evidence type="ECO:0000313" key="13">
    <source>
        <dbReference type="Proteomes" id="UP001596099"/>
    </source>
</evidence>
<dbReference type="Proteomes" id="UP001596099">
    <property type="component" value="Unassembled WGS sequence"/>
</dbReference>
<evidence type="ECO:0000256" key="3">
    <source>
        <dbReference type="ARBA" id="ARBA00022475"/>
    </source>
</evidence>
<comment type="subunit">
    <text evidence="9">Part of the protein translocation apparatus. Forms a complex with SecF.</text>
</comment>
<dbReference type="InterPro" id="IPR022813">
    <property type="entry name" value="SecD/SecF_arch_bac"/>
</dbReference>
<feature type="region of interest" description="Disordered" evidence="10">
    <location>
        <begin position="28"/>
        <end position="59"/>
    </location>
</feature>
<keyword evidence="4 9" id="KW-0812">Transmembrane</keyword>
<evidence type="ECO:0000256" key="10">
    <source>
        <dbReference type="SAM" id="MobiDB-lite"/>
    </source>
</evidence>
<dbReference type="AlphaFoldDB" id="A0ABD5RP92"/>
<evidence type="ECO:0000259" key="11">
    <source>
        <dbReference type="Pfam" id="PF02355"/>
    </source>
</evidence>
<reference evidence="12 13" key="1">
    <citation type="journal article" date="2019" name="Int. J. Syst. Evol. Microbiol.">
        <title>The Global Catalogue of Microorganisms (GCM) 10K type strain sequencing project: providing services to taxonomists for standard genome sequencing and annotation.</title>
        <authorList>
            <consortium name="The Broad Institute Genomics Platform"/>
            <consortium name="The Broad Institute Genome Sequencing Center for Infectious Disease"/>
            <person name="Wu L."/>
            <person name="Ma J."/>
        </authorList>
    </citation>
    <scope>NUCLEOTIDE SEQUENCE [LARGE SCALE GENOMIC DNA]</scope>
    <source>
        <strain evidence="12 13">CGMCC 1.12543</strain>
    </source>
</reference>
<keyword evidence="3 9" id="KW-1003">Cell membrane</keyword>
<evidence type="ECO:0000256" key="8">
    <source>
        <dbReference type="ARBA" id="ARBA00023136"/>
    </source>
</evidence>